<dbReference type="PANTHER" id="PTHR33154:SF33">
    <property type="entry name" value="TRANSCRIPTIONAL REPRESSOR SDPR"/>
    <property type="match status" value="1"/>
</dbReference>
<dbReference type="InterPro" id="IPR001845">
    <property type="entry name" value="HTH_ArsR_DNA-bd_dom"/>
</dbReference>
<evidence type="ECO:0000259" key="4">
    <source>
        <dbReference type="PROSITE" id="PS50987"/>
    </source>
</evidence>
<protein>
    <submittedName>
        <fullName evidence="5">Metalloregulator ArsR/SmtB family transcription factor</fullName>
    </submittedName>
</protein>
<dbReference type="CDD" id="cd00090">
    <property type="entry name" value="HTH_ARSR"/>
    <property type="match status" value="1"/>
</dbReference>
<name>A0ABS9TJ42_9PSEU</name>
<keyword evidence="1" id="KW-0805">Transcription regulation</keyword>
<keyword evidence="2" id="KW-0238">DNA-binding</keyword>
<keyword evidence="6" id="KW-1185">Reference proteome</keyword>
<gene>
    <name evidence="5" type="ORF">MMF94_22300</name>
</gene>
<dbReference type="NCBIfam" id="NF033788">
    <property type="entry name" value="HTH_metalloreg"/>
    <property type="match status" value="1"/>
</dbReference>
<evidence type="ECO:0000256" key="1">
    <source>
        <dbReference type="ARBA" id="ARBA00023015"/>
    </source>
</evidence>
<dbReference type="Proteomes" id="UP001299970">
    <property type="component" value="Unassembled WGS sequence"/>
</dbReference>
<proteinExistence type="predicted"/>
<sequence>MQAVLEALVEPRRREILRLVRDGELPAGAIAEQFPDVARPTVSQHLRVLRGAGLLVERREGTRRFYRARPDALAELRAFVEDFWDTRLADIKAIAEEDQ</sequence>
<evidence type="ECO:0000313" key="6">
    <source>
        <dbReference type="Proteomes" id="UP001299970"/>
    </source>
</evidence>
<dbReference type="EMBL" id="JAKXMK010000019">
    <property type="protein sequence ID" value="MCH6168433.1"/>
    <property type="molecule type" value="Genomic_DNA"/>
</dbReference>
<dbReference type="Pfam" id="PF12840">
    <property type="entry name" value="HTH_20"/>
    <property type="match status" value="1"/>
</dbReference>
<dbReference type="InterPro" id="IPR036388">
    <property type="entry name" value="WH-like_DNA-bd_sf"/>
</dbReference>
<dbReference type="SMART" id="SM00418">
    <property type="entry name" value="HTH_ARSR"/>
    <property type="match status" value="1"/>
</dbReference>
<dbReference type="RefSeq" id="WP_241039071.1">
    <property type="nucleotide sequence ID" value="NZ_BAAAJF010000055.1"/>
</dbReference>
<dbReference type="PRINTS" id="PR00778">
    <property type="entry name" value="HTHARSR"/>
</dbReference>
<accession>A0ABS9TJ42</accession>
<reference evidence="5 6" key="1">
    <citation type="submission" date="2022-03" db="EMBL/GenBank/DDBJ databases">
        <title>Pseudonocardia alaer sp. nov., a novel actinomycete isolated from reed forest soil.</title>
        <authorList>
            <person name="Wang L."/>
        </authorList>
    </citation>
    <scope>NUCLEOTIDE SEQUENCE [LARGE SCALE GENOMIC DNA]</scope>
    <source>
        <strain evidence="5 6">Y-16303</strain>
    </source>
</reference>
<evidence type="ECO:0000256" key="2">
    <source>
        <dbReference type="ARBA" id="ARBA00023125"/>
    </source>
</evidence>
<evidence type="ECO:0000256" key="3">
    <source>
        <dbReference type="ARBA" id="ARBA00023163"/>
    </source>
</evidence>
<dbReference type="PANTHER" id="PTHR33154">
    <property type="entry name" value="TRANSCRIPTIONAL REGULATOR, ARSR FAMILY"/>
    <property type="match status" value="1"/>
</dbReference>
<dbReference type="InterPro" id="IPR051081">
    <property type="entry name" value="HTH_MetalResp_TranReg"/>
</dbReference>
<dbReference type="InterPro" id="IPR011991">
    <property type="entry name" value="ArsR-like_HTH"/>
</dbReference>
<evidence type="ECO:0000313" key="5">
    <source>
        <dbReference type="EMBL" id="MCH6168433.1"/>
    </source>
</evidence>
<dbReference type="PROSITE" id="PS50987">
    <property type="entry name" value="HTH_ARSR_2"/>
    <property type="match status" value="1"/>
</dbReference>
<comment type="caution">
    <text evidence="5">The sequence shown here is derived from an EMBL/GenBank/DDBJ whole genome shotgun (WGS) entry which is preliminary data.</text>
</comment>
<organism evidence="5 6">
    <name type="scientific">Pseudonocardia alaniniphila</name>
    <dbReference type="NCBI Taxonomy" id="75291"/>
    <lineage>
        <taxon>Bacteria</taxon>
        <taxon>Bacillati</taxon>
        <taxon>Actinomycetota</taxon>
        <taxon>Actinomycetes</taxon>
        <taxon>Pseudonocardiales</taxon>
        <taxon>Pseudonocardiaceae</taxon>
        <taxon>Pseudonocardia</taxon>
    </lineage>
</organism>
<keyword evidence="3" id="KW-0804">Transcription</keyword>
<dbReference type="SUPFAM" id="SSF46785">
    <property type="entry name" value="Winged helix' DNA-binding domain"/>
    <property type="match status" value="1"/>
</dbReference>
<dbReference type="Gene3D" id="1.10.10.10">
    <property type="entry name" value="Winged helix-like DNA-binding domain superfamily/Winged helix DNA-binding domain"/>
    <property type="match status" value="1"/>
</dbReference>
<feature type="domain" description="HTH arsR-type" evidence="4">
    <location>
        <begin position="1"/>
        <end position="87"/>
    </location>
</feature>
<dbReference type="InterPro" id="IPR036390">
    <property type="entry name" value="WH_DNA-bd_sf"/>
</dbReference>